<dbReference type="Pfam" id="PF20684">
    <property type="entry name" value="Fung_rhodopsin"/>
    <property type="match status" value="1"/>
</dbReference>
<feature type="region of interest" description="Disordered" evidence="6">
    <location>
        <begin position="276"/>
        <end position="388"/>
    </location>
</feature>
<evidence type="ECO:0000256" key="2">
    <source>
        <dbReference type="ARBA" id="ARBA00022692"/>
    </source>
</evidence>
<evidence type="ECO:0000256" key="5">
    <source>
        <dbReference type="ARBA" id="ARBA00038359"/>
    </source>
</evidence>
<keyword evidence="2 7" id="KW-0812">Transmembrane</keyword>
<comment type="caution">
    <text evidence="9">The sequence shown here is derived from an EMBL/GenBank/DDBJ whole genome shotgun (WGS) entry which is preliminary data.</text>
</comment>
<evidence type="ECO:0000256" key="4">
    <source>
        <dbReference type="ARBA" id="ARBA00023136"/>
    </source>
</evidence>
<keyword evidence="4 7" id="KW-0472">Membrane</keyword>
<evidence type="ECO:0000256" key="1">
    <source>
        <dbReference type="ARBA" id="ARBA00004141"/>
    </source>
</evidence>
<evidence type="ECO:0000256" key="6">
    <source>
        <dbReference type="SAM" id="MobiDB-lite"/>
    </source>
</evidence>
<sequence length="388" mass="41789">MATPAGMGVTLLRITIVMLVLSWATVAARLSVRRWLKPEAMGMDDHMMCIGLVLYSITCALVIACAFDGAGQYSKYLTPGQIEDGTKLFYIAEFFYAACTVPIKSSICVCLVRIADGRRRFAWTLWGLIALQFGAAVIFIVAIGNICHPVDALWGARPGVCNARLNSAVSFFFSAVSIVTDLMLAILPAILIWPIQMKRRVKTSVVVILGMAAFASCATIIRLRYLTLYNDQAEYMYSAGPIGLWSIIEEGIGIVAGSLPALRPILTLRIFGGSRNDSQPSKGLSQGDDLDSHTWGTSGHGASRSVELKTYVTGPTHIGGNGGGGGGGGNGKPKLSRDGDSDGESQTHILKETRVTVSREQANPSVAEQWKWRRVNGWSNQSSQKGEP</sequence>
<feature type="compositionally biased region" description="Polar residues" evidence="6">
    <location>
        <begin position="377"/>
        <end position="388"/>
    </location>
</feature>
<name>A0A9W8YKT6_9PEZI</name>
<dbReference type="EMBL" id="JAPEVB010000005">
    <property type="protein sequence ID" value="KAJ4387365.1"/>
    <property type="molecule type" value="Genomic_DNA"/>
</dbReference>
<dbReference type="InterPro" id="IPR049326">
    <property type="entry name" value="Rhodopsin_dom_fungi"/>
</dbReference>
<feature type="domain" description="Rhodopsin" evidence="8">
    <location>
        <begin position="29"/>
        <end position="266"/>
    </location>
</feature>
<evidence type="ECO:0000256" key="3">
    <source>
        <dbReference type="ARBA" id="ARBA00022989"/>
    </source>
</evidence>
<dbReference type="PANTHER" id="PTHR33048:SF21">
    <property type="entry name" value="INTEGRAL MEMBRANE PROTEIN"/>
    <property type="match status" value="1"/>
</dbReference>
<comment type="similarity">
    <text evidence="5">Belongs to the SAT4 family.</text>
</comment>
<organism evidence="9 10">
    <name type="scientific">Gnomoniopsis smithogilvyi</name>
    <dbReference type="NCBI Taxonomy" id="1191159"/>
    <lineage>
        <taxon>Eukaryota</taxon>
        <taxon>Fungi</taxon>
        <taxon>Dikarya</taxon>
        <taxon>Ascomycota</taxon>
        <taxon>Pezizomycotina</taxon>
        <taxon>Sordariomycetes</taxon>
        <taxon>Sordariomycetidae</taxon>
        <taxon>Diaporthales</taxon>
        <taxon>Gnomoniaceae</taxon>
        <taxon>Gnomoniopsis</taxon>
    </lineage>
</organism>
<feature type="transmembrane region" description="Helical" evidence="7">
    <location>
        <begin position="12"/>
        <end position="32"/>
    </location>
</feature>
<reference evidence="9" key="1">
    <citation type="submission" date="2022-10" db="EMBL/GenBank/DDBJ databases">
        <title>Tapping the CABI collections for fungal endophytes: first genome assemblies for Collariella, Neodidymelliopsis, Ascochyta clinopodiicola, Didymella pomorum, Didymosphaeria variabile, Neocosmospora piperis and Neocucurbitaria cava.</title>
        <authorList>
            <person name="Hill R."/>
        </authorList>
    </citation>
    <scope>NUCLEOTIDE SEQUENCE</scope>
    <source>
        <strain evidence="9">IMI 355082</strain>
    </source>
</reference>
<feature type="transmembrane region" description="Helical" evidence="7">
    <location>
        <begin position="121"/>
        <end position="144"/>
    </location>
</feature>
<accession>A0A9W8YKT6</accession>
<evidence type="ECO:0000259" key="8">
    <source>
        <dbReference type="Pfam" id="PF20684"/>
    </source>
</evidence>
<proteinExistence type="inferred from homology"/>
<dbReference type="PANTHER" id="PTHR33048">
    <property type="entry name" value="PTH11-LIKE INTEGRAL MEMBRANE PROTEIN (AFU_ORTHOLOGUE AFUA_5G11245)"/>
    <property type="match status" value="1"/>
</dbReference>
<protein>
    <recommendedName>
        <fullName evidence="8">Rhodopsin domain-containing protein</fullName>
    </recommendedName>
</protein>
<evidence type="ECO:0000313" key="10">
    <source>
        <dbReference type="Proteomes" id="UP001140453"/>
    </source>
</evidence>
<evidence type="ECO:0000313" key="9">
    <source>
        <dbReference type="EMBL" id="KAJ4387365.1"/>
    </source>
</evidence>
<evidence type="ECO:0000256" key="7">
    <source>
        <dbReference type="SAM" id="Phobius"/>
    </source>
</evidence>
<feature type="transmembrane region" description="Helical" evidence="7">
    <location>
        <begin position="171"/>
        <end position="193"/>
    </location>
</feature>
<dbReference type="GO" id="GO:0016020">
    <property type="term" value="C:membrane"/>
    <property type="evidence" value="ECO:0007669"/>
    <property type="project" value="UniProtKB-SubCell"/>
</dbReference>
<feature type="compositionally biased region" description="Polar residues" evidence="6">
    <location>
        <begin position="355"/>
        <end position="366"/>
    </location>
</feature>
<dbReference type="Proteomes" id="UP001140453">
    <property type="component" value="Unassembled WGS sequence"/>
</dbReference>
<dbReference type="AlphaFoldDB" id="A0A9W8YKT6"/>
<dbReference type="InterPro" id="IPR052337">
    <property type="entry name" value="SAT4-like"/>
</dbReference>
<keyword evidence="3 7" id="KW-1133">Transmembrane helix</keyword>
<feature type="transmembrane region" description="Helical" evidence="7">
    <location>
        <begin position="52"/>
        <end position="74"/>
    </location>
</feature>
<dbReference type="OrthoDB" id="3923077at2759"/>
<feature type="transmembrane region" description="Helical" evidence="7">
    <location>
        <begin position="205"/>
        <end position="223"/>
    </location>
</feature>
<gene>
    <name evidence="9" type="ORF">N0V93_007956</name>
</gene>
<comment type="subcellular location">
    <subcellularLocation>
        <location evidence="1">Membrane</location>
        <topology evidence="1">Multi-pass membrane protein</topology>
    </subcellularLocation>
</comment>
<keyword evidence="10" id="KW-1185">Reference proteome</keyword>
<feature type="compositionally biased region" description="Gly residues" evidence="6">
    <location>
        <begin position="317"/>
        <end position="331"/>
    </location>
</feature>
<feature type="transmembrane region" description="Helical" evidence="7">
    <location>
        <begin position="94"/>
        <end position="114"/>
    </location>
</feature>